<feature type="signal peptide" evidence="1">
    <location>
        <begin position="1"/>
        <end position="21"/>
    </location>
</feature>
<evidence type="ECO:0000313" key="2">
    <source>
        <dbReference type="EMBL" id="MCS7476935.1"/>
    </source>
</evidence>
<protein>
    <recommendedName>
        <fullName evidence="4">Cysteine rich repeat protein</fullName>
    </recommendedName>
</protein>
<feature type="chain" id="PRO_5040725353" description="Cysteine rich repeat protein" evidence="1">
    <location>
        <begin position="22"/>
        <end position="93"/>
    </location>
</feature>
<evidence type="ECO:0008006" key="4">
    <source>
        <dbReference type="Google" id="ProtNLM"/>
    </source>
</evidence>
<evidence type="ECO:0000256" key="1">
    <source>
        <dbReference type="SAM" id="SignalP"/>
    </source>
</evidence>
<dbReference type="Proteomes" id="UP001141259">
    <property type="component" value="Unassembled WGS sequence"/>
</dbReference>
<evidence type="ECO:0000313" key="3">
    <source>
        <dbReference type="Proteomes" id="UP001141259"/>
    </source>
</evidence>
<comment type="caution">
    <text evidence="2">The sequence shown here is derived from an EMBL/GenBank/DDBJ whole genome shotgun (WGS) entry which is preliminary data.</text>
</comment>
<dbReference type="AlphaFoldDB" id="A0A9X2VHU9"/>
<reference evidence="2" key="1">
    <citation type="submission" date="2022-08" db="EMBL/GenBank/DDBJ databases">
        <authorList>
            <person name="Tistechok S."/>
            <person name="Samborskyy M."/>
            <person name="Roman I."/>
        </authorList>
    </citation>
    <scope>NUCLEOTIDE SEQUENCE</scope>
    <source>
        <strain evidence="2">DSM 103496</strain>
    </source>
</reference>
<organism evidence="2 3">
    <name type="scientific">Umezawaea endophytica</name>
    <dbReference type="NCBI Taxonomy" id="1654476"/>
    <lineage>
        <taxon>Bacteria</taxon>
        <taxon>Bacillati</taxon>
        <taxon>Actinomycetota</taxon>
        <taxon>Actinomycetes</taxon>
        <taxon>Pseudonocardiales</taxon>
        <taxon>Pseudonocardiaceae</taxon>
        <taxon>Umezawaea</taxon>
    </lineage>
</organism>
<sequence>MSRVSALACSVLAAAAFSAFAAAPAHADPGICIDHVMESGFPATESVIKACKIAKTGRAEDVRTCRRMLAEGGVPAAVTQKACRIASYPDPVS</sequence>
<keyword evidence="1" id="KW-0732">Signal</keyword>
<dbReference type="RefSeq" id="WP_259622448.1">
    <property type="nucleotide sequence ID" value="NZ_JANYMP010000003.1"/>
</dbReference>
<accession>A0A9X2VHU9</accession>
<proteinExistence type="predicted"/>
<gene>
    <name evidence="2" type="ORF">NZH93_08710</name>
</gene>
<keyword evidence="3" id="KW-1185">Reference proteome</keyword>
<name>A0A9X2VHU9_9PSEU</name>
<dbReference type="EMBL" id="JANYMP010000003">
    <property type="protein sequence ID" value="MCS7476935.1"/>
    <property type="molecule type" value="Genomic_DNA"/>
</dbReference>